<keyword evidence="2" id="KW-0732">Signal</keyword>
<evidence type="ECO:0000256" key="1">
    <source>
        <dbReference type="ARBA" id="ARBA00008987"/>
    </source>
</evidence>
<reference evidence="4 5" key="1">
    <citation type="submission" date="2015-12" db="EMBL/GenBank/DDBJ databases">
        <title>The genome of Folsomia candida.</title>
        <authorList>
            <person name="Faddeeva A."/>
            <person name="Derks M.F."/>
            <person name="Anvar Y."/>
            <person name="Smit S."/>
            <person name="Van Straalen N."/>
            <person name="Roelofs D."/>
        </authorList>
    </citation>
    <scope>NUCLEOTIDE SEQUENCE [LARGE SCALE GENOMIC DNA]</scope>
    <source>
        <strain evidence="4 5">VU population</strain>
        <tissue evidence="4">Whole body</tissue>
    </source>
</reference>
<accession>A0A226EHZ3</accession>
<dbReference type="CDD" id="cd02947">
    <property type="entry name" value="TRX_family"/>
    <property type="match status" value="1"/>
</dbReference>
<dbReference type="OMA" id="QCILCER"/>
<dbReference type="OrthoDB" id="10263751at2759"/>
<comment type="similarity">
    <text evidence="1">Belongs to the thioredoxin family.</text>
</comment>
<evidence type="ECO:0000259" key="3">
    <source>
        <dbReference type="Pfam" id="PF00085"/>
    </source>
</evidence>
<dbReference type="Gene3D" id="3.40.30.10">
    <property type="entry name" value="Glutaredoxin"/>
    <property type="match status" value="1"/>
</dbReference>
<proteinExistence type="inferred from homology"/>
<protein>
    <submittedName>
        <fullName evidence="4">Putative thioredoxin-2</fullName>
    </submittedName>
</protein>
<dbReference type="InterPro" id="IPR013766">
    <property type="entry name" value="Thioredoxin_domain"/>
</dbReference>
<evidence type="ECO:0000256" key="2">
    <source>
        <dbReference type="SAM" id="SignalP"/>
    </source>
</evidence>
<dbReference type="SUPFAM" id="SSF52833">
    <property type="entry name" value="Thioredoxin-like"/>
    <property type="match status" value="1"/>
</dbReference>
<feature type="chain" id="PRO_5012488763" evidence="2">
    <location>
        <begin position="28"/>
        <end position="137"/>
    </location>
</feature>
<dbReference type="PANTHER" id="PTHR43601">
    <property type="entry name" value="THIOREDOXIN, MITOCHONDRIAL"/>
    <property type="match status" value="1"/>
</dbReference>
<evidence type="ECO:0000313" key="5">
    <source>
        <dbReference type="Proteomes" id="UP000198287"/>
    </source>
</evidence>
<dbReference type="EMBL" id="LNIX01000003">
    <property type="protein sequence ID" value="OXA56858.1"/>
    <property type="molecule type" value="Genomic_DNA"/>
</dbReference>
<evidence type="ECO:0000313" key="4">
    <source>
        <dbReference type="EMBL" id="OXA56858.1"/>
    </source>
</evidence>
<keyword evidence="5" id="KW-1185">Reference proteome</keyword>
<organism evidence="4 5">
    <name type="scientific">Folsomia candida</name>
    <name type="common">Springtail</name>
    <dbReference type="NCBI Taxonomy" id="158441"/>
    <lineage>
        <taxon>Eukaryota</taxon>
        <taxon>Metazoa</taxon>
        <taxon>Ecdysozoa</taxon>
        <taxon>Arthropoda</taxon>
        <taxon>Hexapoda</taxon>
        <taxon>Collembola</taxon>
        <taxon>Entomobryomorpha</taxon>
        <taxon>Isotomoidea</taxon>
        <taxon>Isotomidae</taxon>
        <taxon>Proisotominae</taxon>
        <taxon>Folsomia</taxon>
    </lineage>
</organism>
<feature type="domain" description="Thioredoxin" evidence="3">
    <location>
        <begin position="38"/>
        <end position="123"/>
    </location>
</feature>
<dbReference type="STRING" id="158441.A0A226EHZ3"/>
<feature type="signal peptide" evidence="2">
    <location>
        <begin position="1"/>
        <end position="27"/>
    </location>
</feature>
<dbReference type="GO" id="GO:0045454">
    <property type="term" value="P:cell redox homeostasis"/>
    <property type="evidence" value="ECO:0007669"/>
    <property type="project" value="TreeGrafter"/>
</dbReference>
<gene>
    <name evidence="4" type="ORF">Fcan01_07377</name>
</gene>
<sequence>MNKFSSHSFLQICVVFLLVSVQLETFAKTANLIDIYRPEVFEIAVLKNRKPVIVYYSKGSCTLCARLQMKLEKMAKENSESFYLARVDLDALPELQEAYGIKSIPTTRAFYKGRMIEEVKGLKWISMSELADKVLRI</sequence>
<dbReference type="PANTHER" id="PTHR43601:SF3">
    <property type="entry name" value="THIOREDOXIN, MITOCHONDRIAL"/>
    <property type="match status" value="1"/>
</dbReference>
<comment type="caution">
    <text evidence="4">The sequence shown here is derived from an EMBL/GenBank/DDBJ whole genome shotgun (WGS) entry which is preliminary data.</text>
</comment>
<dbReference type="InterPro" id="IPR036249">
    <property type="entry name" value="Thioredoxin-like_sf"/>
</dbReference>
<dbReference type="Pfam" id="PF00085">
    <property type="entry name" value="Thioredoxin"/>
    <property type="match status" value="1"/>
</dbReference>
<name>A0A226EHZ3_FOLCA</name>
<dbReference type="Proteomes" id="UP000198287">
    <property type="component" value="Unassembled WGS sequence"/>
</dbReference>
<dbReference type="AlphaFoldDB" id="A0A226EHZ3"/>